<evidence type="ECO:0000256" key="1">
    <source>
        <dbReference type="SAM" id="Phobius"/>
    </source>
</evidence>
<name>A0A1G2T9Q0_9BACT</name>
<evidence type="ECO:0000313" key="3">
    <source>
        <dbReference type="Proteomes" id="UP000179264"/>
    </source>
</evidence>
<proteinExistence type="predicted"/>
<gene>
    <name evidence="2" type="ORF">A2W58_01945</name>
</gene>
<reference evidence="2 3" key="1">
    <citation type="journal article" date="2016" name="Nat. Commun.">
        <title>Thousands of microbial genomes shed light on interconnected biogeochemical processes in an aquifer system.</title>
        <authorList>
            <person name="Anantharaman K."/>
            <person name="Brown C.T."/>
            <person name="Hug L.A."/>
            <person name="Sharon I."/>
            <person name="Castelle C.J."/>
            <person name="Probst A.J."/>
            <person name="Thomas B.C."/>
            <person name="Singh A."/>
            <person name="Wilkins M.J."/>
            <person name="Karaoz U."/>
            <person name="Brodie E.L."/>
            <person name="Williams K.H."/>
            <person name="Hubbard S.S."/>
            <person name="Banfield J.F."/>
        </authorList>
    </citation>
    <scope>NUCLEOTIDE SEQUENCE [LARGE SCALE GENOMIC DNA]</scope>
</reference>
<organism evidence="2 3">
    <name type="scientific">Candidatus Zambryskibacteria bacterium RIFCSPHIGHO2_02_38_10.5</name>
    <dbReference type="NCBI Taxonomy" id="1802742"/>
    <lineage>
        <taxon>Bacteria</taxon>
        <taxon>Candidatus Zambryskiibacteriota</taxon>
    </lineage>
</organism>
<keyword evidence="1" id="KW-1133">Transmembrane helix</keyword>
<sequence length="87" mass="10084">MIPNWMLWTVVIGLVDVLLFVHMYKLDKETPTHRQQKTPVKQSRADEILEQHVLTLPSGNIWGVLNIYCNINSKERITSGQKINRGK</sequence>
<dbReference type="Proteomes" id="UP000179264">
    <property type="component" value="Unassembled WGS sequence"/>
</dbReference>
<keyword evidence="1" id="KW-0472">Membrane</keyword>
<keyword evidence="1" id="KW-0812">Transmembrane</keyword>
<comment type="caution">
    <text evidence="2">The sequence shown here is derived from an EMBL/GenBank/DDBJ whole genome shotgun (WGS) entry which is preliminary data.</text>
</comment>
<protein>
    <submittedName>
        <fullName evidence="2">Uncharacterized protein</fullName>
    </submittedName>
</protein>
<feature type="transmembrane region" description="Helical" evidence="1">
    <location>
        <begin position="6"/>
        <end position="24"/>
    </location>
</feature>
<dbReference type="AlphaFoldDB" id="A0A1G2T9Q0"/>
<accession>A0A1G2T9Q0</accession>
<evidence type="ECO:0000313" key="2">
    <source>
        <dbReference type="EMBL" id="OHA94004.1"/>
    </source>
</evidence>
<dbReference type="EMBL" id="MHVL01000004">
    <property type="protein sequence ID" value="OHA94004.1"/>
    <property type="molecule type" value="Genomic_DNA"/>
</dbReference>